<keyword evidence="13 19" id="KW-1133">Transmembrane helix</keyword>
<keyword evidence="10 18" id="KW-0808">Transferase</keyword>
<evidence type="ECO:0000256" key="7">
    <source>
        <dbReference type="ARBA" id="ARBA00019373"/>
    </source>
</evidence>
<evidence type="ECO:0000256" key="16">
    <source>
        <dbReference type="ARBA" id="ARBA00023209"/>
    </source>
</evidence>
<evidence type="ECO:0000256" key="9">
    <source>
        <dbReference type="ARBA" id="ARBA00022516"/>
    </source>
</evidence>
<evidence type="ECO:0000256" key="5">
    <source>
        <dbReference type="ARBA" id="ARBA00010185"/>
    </source>
</evidence>
<dbReference type="EMBL" id="JBHRYN010000004">
    <property type="protein sequence ID" value="MFC3700302.1"/>
    <property type="molecule type" value="Genomic_DNA"/>
</dbReference>
<keyword evidence="15 19" id="KW-0472">Membrane</keyword>
<dbReference type="EC" id="2.7.7.41" evidence="6 18"/>
<evidence type="ECO:0000256" key="6">
    <source>
        <dbReference type="ARBA" id="ARBA00012487"/>
    </source>
</evidence>
<evidence type="ECO:0000256" key="8">
    <source>
        <dbReference type="ARBA" id="ARBA00022475"/>
    </source>
</evidence>
<dbReference type="Pfam" id="PF01148">
    <property type="entry name" value="CTP_transf_1"/>
    <property type="match status" value="1"/>
</dbReference>
<reference evidence="21" key="1">
    <citation type="journal article" date="2019" name="Int. J. Syst. Evol. Microbiol.">
        <title>The Global Catalogue of Microorganisms (GCM) 10K type strain sequencing project: providing services to taxonomists for standard genome sequencing and annotation.</title>
        <authorList>
            <consortium name="The Broad Institute Genomics Platform"/>
            <consortium name="The Broad Institute Genome Sequencing Center for Infectious Disease"/>
            <person name="Wu L."/>
            <person name="Ma J."/>
        </authorList>
    </citation>
    <scope>NUCLEOTIDE SEQUENCE [LARGE SCALE GENOMIC DNA]</scope>
    <source>
        <strain evidence="21">CECT 8288</strain>
    </source>
</reference>
<protein>
    <recommendedName>
        <fullName evidence="7 18">Phosphatidate cytidylyltransferase</fullName>
        <ecNumber evidence="6 18">2.7.7.41</ecNumber>
    </recommendedName>
</protein>
<accession>A0ABV7WMI2</accession>
<keyword evidence="16" id="KW-0594">Phospholipid biosynthesis</keyword>
<sequence>MLFQRVLTALVLAPLMLAGIYWLPDLWFRGFIGIIVMLGAWEWAHLSGFTSMRARVLVGLLLGAVLFGLHYFVMVTDQGWSVMVLATLVWWAFAFVAVIRYPKHKGWLNSQMARLIAGIPVLAGLWMGLVWLKLQHNSVLLLTWFMLLVWGADIGAYFAGRFFGNRKLAPNVSPGKTWAGVYGGMATSILISVVIALFFLGELSAIRWVWLIALSVAVIAISVLGDLLESLMKRNSGIKDSSSLLPGHGGILDRIDSMCAAAPMFVLLWLVVAGA</sequence>
<feature type="transmembrane region" description="Helical" evidence="19">
    <location>
        <begin position="80"/>
        <end position="101"/>
    </location>
</feature>
<evidence type="ECO:0000256" key="1">
    <source>
        <dbReference type="ARBA" id="ARBA00001698"/>
    </source>
</evidence>
<keyword evidence="17" id="KW-1208">Phospholipid metabolism</keyword>
<keyword evidence="21" id="KW-1185">Reference proteome</keyword>
<keyword evidence="14" id="KW-0443">Lipid metabolism</keyword>
<comment type="caution">
    <text evidence="20">The sequence shown here is derived from an EMBL/GenBank/DDBJ whole genome shotgun (WGS) entry which is preliminary data.</text>
</comment>
<feature type="transmembrane region" description="Helical" evidence="19">
    <location>
        <begin position="179"/>
        <end position="200"/>
    </location>
</feature>
<comment type="catalytic activity">
    <reaction evidence="1 18">
        <text>a 1,2-diacyl-sn-glycero-3-phosphate + CTP + H(+) = a CDP-1,2-diacyl-sn-glycerol + diphosphate</text>
        <dbReference type="Rhea" id="RHEA:16229"/>
        <dbReference type="ChEBI" id="CHEBI:15378"/>
        <dbReference type="ChEBI" id="CHEBI:33019"/>
        <dbReference type="ChEBI" id="CHEBI:37563"/>
        <dbReference type="ChEBI" id="CHEBI:58332"/>
        <dbReference type="ChEBI" id="CHEBI:58608"/>
        <dbReference type="EC" id="2.7.7.41"/>
    </reaction>
</comment>
<comment type="similarity">
    <text evidence="5 18">Belongs to the CDS family.</text>
</comment>
<evidence type="ECO:0000256" key="11">
    <source>
        <dbReference type="ARBA" id="ARBA00022692"/>
    </source>
</evidence>
<organism evidence="20 21">
    <name type="scientific">Reinekea marina</name>
    <dbReference type="NCBI Taxonomy" id="1310421"/>
    <lineage>
        <taxon>Bacteria</taxon>
        <taxon>Pseudomonadati</taxon>
        <taxon>Pseudomonadota</taxon>
        <taxon>Gammaproteobacteria</taxon>
        <taxon>Oceanospirillales</taxon>
        <taxon>Saccharospirillaceae</taxon>
        <taxon>Reinekea</taxon>
    </lineage>
</organism>
<feature type="transmembrane region" description="Helical" evidence="19">
    <location>
        <begin position="138"/>
        <end position="159"/>
    </location>
</feature>
<evidence type="ECO:0000256" key="18">
    <source>
        <dbReference type="RuleBase" id="RU003938"/>
    </source>
</evidence>
<keyword evidence="12 18" id="KW-0548">Nucleotidyltransferase</keyword>
<evidence type="ECO:0000256" key="13">
    <source>
        <dbReference type="ARBA" id="ARBA00022989"/>
    </source>
</evidence>
<keyword evidence="9" id="KW-0444">Lipid biosynthesis</keyword>
<dbReference type="PROSITE" id="PS01315">
    <property type="entry name" value="CDS"/>
    <property type="match status" value="1"/>
</dbReference>
<keyword evidence="11 18" id="KW-0812">Transmembrane</keyword>
<keyword evidence="8" id="KW-1003">Cell membrane</keyword>
<dbReference type="InterPro" id="IPR000374">
    <property type="entry name" value="PC_trans"/>
</dbReference>
<evidence type="ECO:0000256" key="19">
    <source>
        <dbReference type="SAM" id="Phobius"/>
    </source>
</evidence>
<evidence type="ECO:0000256" key="15">
    <source>
        <dbReference type="ARBA" id="ARBA00023136"/>
    </source>
</evidence>
<name>A0ABV7WMI2_9GAMM</name>
<dbReference type="PANTHER" id="PTHR46382">
    <property type="entry name" value="PHOSPHATIDATE CYTIDYLYLTRANSFERASE"/>
    <property type="match status" value="1"/>
</dbReference>
<evidence type="ECO:0000256" key="14">
    <source>
        <dbReference type="ARBA" id="ARBA00023098"/>
    </source>
</evidence>
<dbReference type="PANTHER" id="PTHR46382:SF1">
    <property type="entry name" value="PHOSPHATIDATE CYTIDYLYLTRANSFERASE"/>
    <property type="match status" value="1"/>
</dbReference>
<feature type="transmembrane region" description="Helical" evidence="19">
    <location>
        <begin position="56"/>
        <end position="74"/>
    </location>
</feature>
<proteinExistence type="inferred from homology"/>
<evidence type="ECO:0000313" key="21">
    <source>
        <dbReference type="Proteomes" id="UP001595710"/>
    </source>
</evidence>
<comment type="pathway">
    <text evidence="4">Lipid metabolism.</text>
</comment>
<dbReference type="Proteomes" id="UP001595710">
    <property type="component" value="Unassembled WGS sequence"/>
</dbReference>
<evidence type="ECO:0000256" key="12">
    <source>
        <dbReference type="ARBA" id="ARBA00022695"/>
    </source>
</evidence>
<feature type="transmembrane region" description="Helical" evidence="19">
    <location>
        <begin position="28"/>
        <end position="44"/>
    </location>
</feature>
<dbReference type="GO" id="GO:0016779">
    <property type="term" value="F:nucleotidyltransferase activity"/>
    <property type="evidence" value="ECO:0007669"/>
    <property type="project" value="UniProtKB-KW"/>
</dbReference>
<comment type="subcellular location">
    <subcellularLocation>
        <location evidence="2">Cell membrane</location>
        <topology evidence="2">Multi-pass membrane protein</topology>
    </subcellularLocation>
</comment>
<evidence type="ECO:0000256" key="2">
    <source>
        <dbReference type="ARBA" id="ARBA00004651"/>
    </source>
</evidence>
<evidence type="ECO:0000256" key="17">
    <source>
        <dbReference type="ARBA" id="ARBA00023264"/>
    </source>
</evidence>
<feature type="transmembrane region" description="Helical" evidence="19">
    <location>
        <begin position="113"/>
        <end position="132"/>
    </location>
</feature>
<gene>
    <name evidence="20" type="ORF">ACFOND_01515</name>
</gene>
<feature type="transmembrane region" description="Helical" evidence="19">
    <location>
        <begin position="206"/>
        <end position="228"/>
    </location>
</feature>
<evidence type="ECO:0000256" key="3">
    <source>
        <dbReference type="ARBA" id="ARBA00005119"/>
    </source>
</evidence>
<evidence type="ECO:0000313" key="20">
    <source>
        <dbReference type="EMBL" id="MFC3700302.1"/>
    </source>
</evidence>
<evidence type="ECO:0000256" key="4">
    <source>
        <dbReference type="ARBA" id="ARBA00005189"/>
    </source>
</evidence>
<comment type="pathway">
    <text evidence="3 18">Phospholipid metabolism; CDP-diacylglycerol biosynthesis; CDP-diacylglycerol from sn-glycerol 3-phosphate: step 3/3.</text>
</comment>
<evidence type="ECO:0000256" key="10">
    <source>
        <dbReference type="ARBA" id="ARBA00022679"/>
    </source>
</evidence>
<dbReference type="RefSeq" id="WP_290282259.1">
    <property type="nucleotide sequence ID" value="NZ_JAUFQI010000001.1"/>
</dbReference>